<sequence length="148" mass="16842">MEFIQKKDIPYFSECEPLVEGLGFKLVDLNVLHKKDVWQVKAVIKSEKGVGIKDCTSVHRTLQPRIEALIGSQDVTMEVSSPGINRLVKRAVEFYAFVGEEAQIWDNSITDWRHGIIKEVNSEGLVLNSDNQDIQIPYQDIKKARCNL</sequence>
<keyword evidence="1 3" id="KW-0963">Cytoplasm</keyword>
<dbReference type="GO" id="GO:0005829">
    <property type="term" value="C:cytosol"/>
    <property type="evidence" value="ECO:0007669"/>
    <property type="project" value="TreeGrafter"/>
</dbReference>
<dbReference type="HAMAP" id="MF_01077">
    <property type="entry name" value="RimP"/>
    <property type="match status" value="1"/>
</dbReference>
<comment type="subcellular location">
    <subcellularLocation>
        <location evidence="3">Cytoplasm</location>
    </subcellularLocation>
</comment>
<dbReference type="RefSeq" id="WP_002670663.1">
    <property type="nucleotide sequence ID" value="NZ_CM001795.1"/>
</dbReference>
<dbReference type="GO" id="GO:0000028">
    <property type="term" value="P:ribosomal small subunit assembly"/>
    <property type="evidence" value="ECO:0007669"/>
    <property type="project" value="TreeGrafter"/>
</dbReference>
<dbReference type="PANTHER" id="PTHR33867:SF1">
    <property type="entry name" value="RIBOSOME MATURATION FACTOR RIMP"/>
    <property type="match status" value="1"/>
</dbReference>
<evidence type="ECO:0000256" key="2">
    <source>
        <dbReference type="ARBA" id="ARBA00022517"/>
    </source>
</evidence>
<feature type="domain" description="Ribosome maturation factor RimP N-terminal" evidence="4">
    <location>
        <begin position="15"/>
        <end position="84"/>
    </location>
</feature>
<dbReference type="Gene3D" id="3.30.300.70">
    <property type="entry name" value="RimP-like superfamily, N-terminal"/>
    <property type="match status" value="1"/>
</dbReference>
<dbReference type="EMBL" id="AGDV01000021">
    <property type="protein sequence ID" value="EMB30793.1"/>
    <property type="molecule type" value="Genomic_DNA"/>
</dbReference>
<dbReference type="GO" id="GO:0006412">
    <property type="term" value="P:translation"/>
    <property type="evidence" value="ECO:0007669"/>
    <property type="project" value="TreeGrafter"/>
</dbReference>
<dbReference type="SMR" id="A0A0E2E260"/>
<comment type="caution">
    <text evidence="6">The sequence shown here is derived from an EMBL/GenBank/DDBJ whole genome shotgun (WGS) entry which is preliminary data.</text>
</comment>
<dbReference type="GeneID" id="2740238"/>
<reference evidence="6" key="1">
    <citation type="submission" date="2012-01" db="EMBL/GenBank/DDBJ databases">
        <title>The Genome Sequence of Treponema denticola H-22.</title>
        <authorList>
            <consortium name="The Broad Institute Genome Sequencing Platform"/>
            <person name="Earl A."/>
            <person name="Ward D."/>
            <person name="Feldgarden M."/>
            <person name="Gevers D."/>
            <person name="Blanton J.M."/>
            <person name="Fenno C.J."/>
            <person name="Baranova O.V."/>
            <person name="Mathney J."/>
            <person name="Dewhirst F.E."/>
            <person name="Izard J."/>
            <person name="Young S.K."/>
            <person name="Zeng Q."/>
            <person name="Gargeya S."/>
            <person name="Fitzgerald M."/>
            <person name="Haas B."/>
            <person name="Abouelleil A."/>
            <person name="Alvarado L."/>
            <person name="Arachchi H.M."/>
            <person name="Berlin A."/>
            <person name="Chapman S.B."/>
            <person name="Gearin G."/>
            <person name="Goldberg J."/>
            <person name="Griggs A."/>
            <person name="Gujja S."/>
            <person name="Hansen M."/>
            <person name="Heiman D."/>
            <person name="Howarth C."/>
            <person name="Larimer J."/>
            <person name="Lui A."/>
            <person name="MacDonald P.J.P."/>
            <person name="McCowen C."/>
            <person name="Montmayeur A."/>
            <person name="Murphy C."/>
            <person name="Neiman D."/>
            <person name="Pearson M."/>
            <person name="Priest M."/>
            <person name="Roberts A."/>
            <person name="Saif S."/>
            <person name="Shea T."/>
            <person name="Sisk P."/>
            <person name="Stolte C."/>
            <person name="Sykes S."/>
            <person name="Wortman J."/>
            <person name="Nusbaum C."/>
            <person name="Birren B."/>
        </authorList>
    </citation>
    <scope>NUCLEOTIDE SEQUENCE [LARGE SCALE GENOMIC DNA]</scope>
    <source>
        <strain evidence="6">H-22</strain>
    </source>
</reference>
<dbReference type="SUPFAM" id="SSF74942">
    <property type="entry name" value="YhbC-like, C-terminal domain"/>
    <property type="match status" value="1"/>
</dbReference>
<dbReference type="Pfam" id="PF02576">
    <property type="entry name" value="RimP_N"/>
    <property type="match status" value="1"/>
</dbReference>
<dbReference type="AlphaFoldDB" id="A0A0E2E260"/>
<dbReference type="NCBIfam" id="NF011230">
    <property type="entry name" value="PRK14637.1"/>
    <property type="match status" value="1"/>
</dbReference>
<comment type="function">
    <text evidence="3">Required for maturation of 30S ribosomal subunits.</text>
</comment>
<name>A0A0E2E260_TREDN</name>
<gene>
    <name evidence="3" type="primary">rimP</name>
    <name evidence="6" type="ORF">HMPREF9726_02478</name>
</gene>
<comment type="similarity">
    <text evidence="3">Belongs to the RimP family.</text>
</comment>
<evidence type="ECO:0000256" key="1">
    <source>
        <dbReference type="ARBA" id="ARBA00022490"/>
    </source>
</evidence>
<dbReference type="InterPro" id="IPR028989">
    <property type="entry name" value="RimP_N"/>
</dbReference>
<dbReference type="InterPro" id="IPR028998">
    <property type="entry name" value="RimP_C"/>
</dbReference>
<protein>
    <recommendedName>
        <fullName evidence="3">Ribosome maturation factor RimP</fullName>
    </recommendedName>
</protein>
<dbReference type="SUPFAM" id="SSF75420">
    <property type="entry name" value="YhbC-like, N-terminal domain"/>
    <property type="match status" value="1"/>
</dbReference>
<keyword evidence="2 3" id="KW-0690">Ribosome biogenesis</keyword>
<dbReference type="InterPro" id="IPR035956">
    <property type="entry name" value="RimP_N_sf"/>
</dbReference>
<dbReference type="HOGENOM" id="CLU_070525_4_1_12"/>
<dbReference type="PATRIC" id="fig|999432.5.peg.2572"/>
<evidence type="ECO:0000259" key="4">
    <source>
        <dbReference type="Pfam" id="PF02576"/>
    </source>
</evidence>
<accession>A0A0E2E260</accession>
<evidence type="ECO:0000256" key="3">
    <source>
        <dbReference type="HAMAP-Rule" id="MF_01077"/>
    </source>
</evidence>
<dbReference type="InterPro" id="IPR003728">
    <property type="entry name" value="Ribosome_maturation_RimP"/>
</dbReference>
<proteinExistence type="inferred from homology"/>
<evidence type="ECO:0000259" key="5">
    <source>
        <dbReference type="Pfam" id="PF17384"/>
    </source>
</evidence>
<dbReference type="InterPro" id="IPR036847">
    <property type="entry name" value="RimP_C_sf"/>
</dbReference>
<dbReference type="PANTHER" id="PTHR33867">
    <property type="entry name" value="RIBOSOME MATURATION FACTOR RIMP"/>
    <property type="match status" value="1"/>
</dbReference>
<feature type="domain" description="Ribosome maturation factor RimP C-terminal" evidence="5">
    <location>
        <begin position="90"/>
        <end position="145"/>
    </location>
</feature>
<organism evidence="6">
    <name type="scientific">Treponema denticola H-22</name>
    <dbReference type="NCBI Taxonomy" id="999432"/>
    <lineage>
        <taxon>Bacteria</taxon>
        <taxon>Pseudomonadati</taxon>
        <taxon>Spirochaetota</taxon>
        <taxon>Spirochaetia</taxon>
        <taxon>Spirochaetales</taxon>
        <taxon>Treponemataceae</taxon>
        <taxon>Treponema</taxon>
    </lineage>
</organism>
<dbReference type="Pfam" id="PF17384">
    <property type="entry name" value="DUF150_C"/>
    <property type="match status" value="1"/>
</dbReference>
<dbReference type="Proteomes" id="UP000011705">
    <property type="component" value="Chromosome"/>
</dbReference>
<evidence type="ECO:0000313" key="6">
    <source>
        <dbReference type="EMBL" id="EMB30793.1"/>
    </source>
</evidence>